<evidence type="ECO:0000313" key="3">
    <source>
        <dbReference type="Proteomes" id="UP000051647"/>
    </source>
</evidence>
<feature type="transmembrane region" description="Helical" evidence="1">
    <location>
        <begin position="378"/>
        <end position="397"/>
    </location>
</feature>
<gene>
    <name evidence="2" type="ORF">FC27_GL001778</name>
</gene>
<feature type="transmembrane region" description="Helical" evidence="1">
    <location>
        <begin position="96"/>
        <end position="116"/>
    </location>
</feature>
<evidence type="ECO:0000313" key="2">
    <source>
        <dbReference type="EMBL" id="KRL67462.1"/>
    </source>
</evidence>
<name>A0A0R1SCZ2_9LACO</name>
<reference evidence="2 3" key="1">
    <citation type="journal article" date="2015" name="Genome Announc.">
        <title>Expanding the biotechnology potential of lactobacilli through comparative genomics of 213 strains and associated genera.</title>
        <authorList>
            <person name="Sun Z."/>
            <person name="Harris H.M."/>
            <person name="McCann A."/>
            <person name="Guo C."/>
            <person name="Argimon S."/>
            <person name="Zhang W."/>
            <person name="Yang X."/>
            <person name="Jeffery I.B."/>
            <person name="Cooney J.C."/>
            <person name="Kagawa T.F."/>
            <person name="Liu W."/>
            <person name="Song Y."/>
            <person name="Salvetti E."/>
            <person name="Wrobel A."/>
            <person name="Rasinkangas P."/>
            <person name="Parkhill J."/>
            <person name="Rea M.C."/>
            <person name="O'Sullivan O."/>
            <person name="Ritari J."/>
            <person name="Douillard F.P."/>
            <person name="Paul Ross R."/>
            <person name="Yang R."/>
            <person name="Briner A.E."/>
            <person name="Felis G.E."/>
            <person name="de Vos W.M."/>
            <person name="Barrangou R."/>
            <person name="Klaenhammer T.R."/>
            <person name="Caufield P.W."/>
            <person name="Cui Y."/>
            <person name="Zhang H."/>
            <person name="O'Toole P.W."/>
        </authorList>
    </citation>
    <scope>NUCLEOTIDE SEQUENCE [LARGE SCALE GENOMIC DNA]</scope>
    <source>
        <strain evidence="2 3">DSM 14857</strain>
    </source>
</reference>
<feature type="transmembrane region" description="Helical" evidence="1">
    <location>
        <begin position="311"/>
        <end position="334"/>
    </location>
</feature>
<feature type="transmembrane region" description="Helical" evidence="1">
    <location>
        <begin position="217"/>
        <end position="240"/>
    </location>
</feature>
<dbReference type="PATRIC" id="fig|1423815.3.peg.1821"/>
<dbReference type="RefSeq" id="WP_010625444.1">
    <property type="nucleotide sequence ID" value="NZ_AZFA01000005.1"/>
</dbReference>
<sequence length="565" mass="63741">MKKNEKIFLILTDVFIFILVIYPLFLGGVVGGYDPGFHMGRIQSLATNLGSGHFPNPIGFEYLHHFGYGIGFFYGNFLLYPFAIIHLLGLGLYQTYLFMIGCFIFLNILTINYVTHKLFHNTWATILSAPIYLSATYFITVIYVRAAIGELMAFAIIPWIFLSLFKIIQGEPKYWVMFGISFSLLLVTHILSFLIVTTTALLYAVMNIIPIWKNKPILFSFLKGTALFLGLSCVFLLPFIQQYMTQSYVSTAVASNGQYSIIADSAWVKKVIFQPTKYITINGIRLAILIAISVVYYLYQGFRYHFKNKLSLQSLIVIVLYSALIFSNSLLNYAVSIFKPMVLLQAISRVCVVLIPLLTLLVANALGEIIGHFKYLKFASITVLFALIAVVTIMLPIKSNLDFVANRKGPIPHFSISMGEYEPSAFMNYQRKQGNFQINSDTLGNSEDIDIVKNNHYEVVAKIHDNQGSRTIMLPRLNYLGYQITIKYNGKTVTKPATTKNGLVATKLPSSLKSGTVTVKYRLTTLSKLGWAITIVTLLFLLGYGFQRVRPLRRENSTNKVIHSK</sequence>
<keyword evidence="3" id="KW-1185">Reference proteome</keyword>
<dbReference type="OrthoDB" id="9784157at2"/>
<protein>
    <recommendedName>
        <fullName evidence="4">Membrane protein 6-pyruvoyl-tetrahydropterin synthase-related domain-containing protein</fullName>
    </recommendedName>
</protein>
<keyword evidence="1" id="KW-0812">Transmembrane</keyword>
<comment type="caution">
    <text evidence="2">The sequence shown here is derived from an EMBL/GenBank/DDBJ whole genome shotgun (WGS) entry which is preliminary data.</text>
</comment>
<feature type="transmembrane region" description="Helical" evidence="1">
    <location>
        <begin position="7"/>
        <end position="25"/>
    </location>
</feature>
<evidence type="ECO:0000256" key="1">
    <source>
        <dbReference type="SAM" id="Phobius"/>
    </source>
</evidence>
<organism evidence="2 3">
    <name type="scientific">Companilactobacillus versmoldensis DSM 14857 = KCTC 3814</name>
    <dbReference type="NCBI Taxonomy" id="1423815"/>
    <lineage>
        <taxon>Bacteria</taxon>
        <taxon>Bacillati</taxon>
        <taxon>Bacillota</taxon>
        <taxon>Bacilli</taxon>
        <taxon>Lactobacillales</taxon>
        <taxon>Lactobacillaceae</taxon>
        <taxon>Companilactobacillus</taxon>
    </lineage>
</organism>
<feature type="transmembrane region" description="Helical" evidence="1">
    <location>
        <begin position="174"/>
        <end position="205"/>
    </location>
</feature>
<feature type="transmembrane region" description="Helical" evidence="1">
    <location>
        <begin position="122"/>
        <end position="144"/>
    </location>
</feature>
<feature type="transmembrane region" description="Helical" evidence="1">
    <location>
        <begin position="278"/>
        <end position="299"/>
    </location>
</feature>
<accession>A0A0R1SCZ2</accession>
<keyword evidence="1" id="KW-0472">Membrane</keyword>
<feature type="transmembrane region" description="Helical" evidence="1">
    <location>
        <begin position="529"/>
        <end position="546"/>
    </location>
</feature>
<proteinExistence type="predicted"/>
<dbReference type="Proteomes" id="UP000051647">
    <property type="component" value="Unassembled WGS sequence"/>
</dbReference>
<evidence type="ECO:0008006" key="4">
    <source>
        <dbReference type="Google" id="ProtNLM"/>
    </source>
</evidence>
<dbReference type="AlphaFoldDB" id="A0A0R1SCZ2"/>
<dbReference type="STRING" id="1423815.FC27_GL001778"/>
<dbReference type="eggNOG" id="COG5617">
    <property type="taxonomic scope" value="Bacteria"/>
</dbReference>
<keyword evidence="1" id="KW-1133">Transmembrane helix</keyword>
<feature type="transmembrane region" description="Helical" evidence="1">
    <location>
        <begin position="346"/>
        <end position="366"/>
    </location>
</feature>
<feature type="transmembrane region" description="Helical" evidence="1">
    <location>
        <begin position="66"/>
        <end position="89"/>
    </location>
</feature>
<dbReference type="EMBL" id="AZFA01000005">
    <property type="protein sequence ID" value="KRL67462.1"/>
    <property type="molecule type" value="Genomic_DNA"/>
</dbReference>
<feature type="transmembrane region" description="Helical" evidence="1">
    <location>
        <begin position="151"/>
        <end position="168"/>
    </location>
</feature>